<evidence type="ECO:0000256" key="4">
    <source>
        <dbReference type="ARBA" id="ARBA00022643"/>
    </source>
</evidence>
<keyword evidence="3" id="KW-0285">Flavoprotein</keyword>
<keyword evidence="4" id="KW-0288">FMN</keyword>
<dbReference type="GO" id="GO:0003959">
    <property type="term" value="F:NADPH dehydrogenase activity"/>
    <property type="evidence" value="ECO:0007669"/>
    <property type="project" value="InterPro"/>
</dbReference>
<dbReference type="Proteomes" id="UP000722791">
    <property type="component" value="Unassembled WGS sequence"/>
</dbReference>
<protein>
    <recommendedName>
        <fullName evidence="8">NADH:flavin oxidoreductase/NADH oxidase N-terminal domain-containing protein</fullName>
    </recommendedName>
</protein>
<feature type="region of interest" description="Disordered" evidence="7">
    <location>
        <begin position="16"/>
        <end position="52"/>
    </location>
</feature>
<gene>
    <name evidence="9" type="ORF">Vretifemale_13944</name>
    <name evidence="10" type="ORF">Vretimale_10636</name>
</gene>
<dbReference type="InterPro" id="IPR013785">
    <property type="entry name" value="Aldolase_TIM"/>
</dbReference>
<evidence type="ECO:0000256" key="5">
    <source>
        <dbReference type="ARBA" id="ARBA00022857"/>
    </source>
</evidence>
<dbReference type="AlphaFoldDB" id="A0A8J4GG96"/>
<organism evidence="10 11">
    <name type="scientific">Volvox reticuliferus</name>
    <dbReference type="NCBI Taxonomy" id="1737510"/>
    <lineage>
        <taxon>Eukaryota</taxon>
        <taxon>Viridiplantae</taxon>
        <taxon>Chlorophyta</taxon>
        <taxon>core chlorophytes</taxon>
        <taxon>Chlorophyceae</taxon>
        <taxon>CS clade</taxon>
        <taxon>Chlamydomonadales</taxon>
        <taxon>Volvocaceae</taxon>
        <taxon>Volvox</taxon>
    </lineage>
</organism>
<evidence type="ECO:0000313" key="9">
    <source>
        <dbReference type="EMBL" id="GIL85404.1"/>
    </source>
</evidence>
<dbReference type="EMBL" id="BNCQ01000021">
    <property type="protein sequence ID" value="GIM06309.1"/>
    <property type="molecule type" value="Genomic_DNA"/>
</dbReference>
<name>A0A8J4GG96_9CHLO</name>
<proteinExistence type="inferred from homology"/>
<sequence length="438" mass="47139">MLSTLALTHLRATSPLLPDLRHGTGQQRCQTSSSMPNNSIRSNIPAHTKPSRYQTQRLQPPAAALRAAAAASNRPALFQPIQLRDVVVPNRIFLSPMCMYSATDGLPNDWHLVHLGARAAGGCGLVMAEATAVTPEGRISPGDTGLWNEDQVEAWKPITAFIRSQGAVPAIQLAHAGRKASTGEPTLGLGGPLIPGQDPRGWQVVGPSPIPFAPGWQTPREMTLADIQATVEAFAAGAKRALRAGFQVIELHMAHGYLLHEFLSPLSNRRNDQYGGSLENRMRLPLEVAAAVRKTMPDELPLLVRISATDWAGPLDGPAWDLDQSVQFVRALQTQGSVDLMDVSSGGTLARAPAVMAIGPGYQVPFSARIRRDTGVLTGAVGLITEATQAEQILQEGKADAIFLARAMLRDPHWALKAAFNLGYRSVRCPPQYERALK</sequence>
<feature type="domain" description="NADH:flavin oxidoreductase/NADH oxidase N-terminal" evidence="8">
    <location>
        <begin position="77"/>
        <end position="420"/>
    </location>
</feature>
<evidence type="ECO:0000256" key="3">
    <source>
        <dbReference type="ARBA" id="ARBA00022630"/>
    </source>
</evidence>
<dbReference type="Proteomes" id="UP000747110">
    <property type="component" value="Unassembled WGS sequence"/>
</dbReference>
<keyword evidence="12" id="KW-1185">Reference proteome</keyword>
<dbReference type="CDD" id="cd02932">
    <property type="entry name" value="OYE_YqiM_FMN"/>
    <property type="match status" value="1"/>
</dbReference>
<dbReference type="Pfam" id="PF00724">
    <property type="entry name" value="Oxidored_FMN"/>
    <property type="match status" value="1"/>
</dbReference>
<comment type="cofactor">
    <cofactor evidence="1">
        <name>FMN</name>
        <dbReference type="ChEBI" id="CHEBI:58210"/>
    </cofactor>
</comment>
<keyword evidence="6" id="KW-0560">Oxidoreductase</keyword>
<reference evidence="10" key="1">
    <citation type="journal article" date="2021" name="Proc. Natl. Acad. Sci. U.S.A.">
        <title>Three genomes in the algal genus Volvox reveal the fate of a haploid sex-determining region after a transition to homothallism.</title>
        <authorList>
            <person name="Yamamoto K."/>
            <person name="Hamaji T."/>
            <person name="Kawai-Toyooka H."/>
            <person name="Matsuzaki R."/>
            <person name="Takahashi F."/>
            <person name="Nishimura Y."/>
            <person name="Kawachi M."/>
            <person name="Noguchi H."/>
            <person name="Minakuchi Y."/>
            <person name="Umen J.G."/>
            <person name="Toyoda A."/>
            <person name="Nozaki H."/>
        </authorList>
    </citation>
    <scope>NUCLEOTIDE SEQUENCE</scope>
    <source>
        <strain evidence="10">NIES-3785</strain>
        <strain evidence="9">NIES-3786</strain>
    </source>
</reference>
<evidence type="ECO:0000313" key="11">
    <source>
        <dbReference type="Proteomes" id="UP000722791"/>
    </source>
</evidence>
<dbReference type="InterPro" id="IPR001155">
    <property type="entry name" value="OxRdtase_FMN_N"/>
</dbReference>
<dbReference type="PANTHER" id="PTHR43303:SF4">
    <property type="entry name" value="NADPH DEHYDROGENASE C23G7.10C-RELATED"/>
    <property type="match status" value="1"/>
</dbReference>
<evidence type="ECO:0000313" key="10">
    <source>
        <dbReference type="EMBL" id="GIM06309.1"/>
    </source>
</evidence>
<comment type="similarity">
    <text evidence="2">Belongs to the NADH:flavin oxidoreductase/NADH oxidase family.</text>
</comment>
<dbReference type="InterPro" id="IPR044152">
    <property type="entry name" value="YqjM-like"/>
</dbReference>
<dbReference type="GO" id="GO:0010181">
    <property type="term" value="F:FMN binding"/>
    <property type="evidence" value="ECO:0007669"/>
    <property type="project" value="InterPro"/>
</dbReference>
<dbReference type="OrthoDB" id="1663137at2759"/>
<feature type="compositionally biased region" description="Polar residues" evidence="7">
    <location>
        <begin position="24"/>
        <end position="42"/>
    </location>
</feature>
<evidence type="ECO:0000256" key="1">
    <source>
        <dbReference type="ARBA" id="ARBA00001917"/>
    </source>
</evidence>
<dbReference type="Gene3D" id="3.20.20.70">
    <property type="entry name" value="Aldolase class I"/>
    <property type="match status" value="1"/>
</dbReference>
<evidence type="ECO:0000256" key="2">
    <source>
        <dbReference type="ARBA" id="ARBA00005979"/>
    </source>
</evidence>
<dbReference type="SUPFAM" id="SSF51395">
    <property type="entry name" value="FMN-linked oxidoreductases"/>
    <property type="match status" value="1"/>
</dbReference>
<keyword evidence="5" id="KW-0521">NADP</keyword>
<evidence type="ECO:0000256" key="6">
    <source>
        <dbReference type="ARBA" id="ARBA00023002"/>
    </source>
</evidence>
<evidence type="ECO:0000313" key="12">
    <source>
        <dbReference type="Proteomes" id="UP000747110"/>
    </source>
</evidence>
<accession>A0A8J4GG96</accession>
<dbReference type="GO" id="GO:0050661">
    <property type="term" value="F:NADP binding"/>
    <property type="evidence" value="ECO:0007669"/>
    <property type="project" value="InterPro"/>
</dbReference>
<comment type="caution">
    <text evidence="10">The sequence shown here is derived from an EMBL/GenBank/DDBJ whole genome shotgun (WGS) entry which is preliminary data.</text>
</comment>
<dbReference type="EMBL" id="BNCP01000032">
    <property type="protein sequence ID" value="GIL85404.1"/>
    <property type="molecule type" value="Genomic_DNA"/>
</dbReference>
<dbReference type="PANTHER" id="PTHR43303">
    <property type="entry name" value="NADPH DEHYDROGENASE C23G7.10C-RELATED"/>
    <property type="match status" value="1"/>
</dbReference>
<evidence type="ECO:0000259" key="8">
    <source>
        <dbReference type="Pfam" id="PF00724"/>
    </source>
</evidence>
<evidence type="ECO:0000256" key="7">
    <source>
        <dbReference type="SAM" id="MobiDB-lite"/>
    </source>
</evidence>